<feature type="transmembrane region" description="Helical" evidence="6">
    <location>
        <begin position="31"/>
        <end position="51"/>
    </location>
</feature>
<dbReference type="Proteomes" id="UP000650467">
    <property type="component" value="Unassembled WGS sequence"/>
</dbReference>
<dbReference type="InterPro" id="IPR047623">
    <property type="entry name" value="SatP"/>
</dbReference>
<keyword evidence="4 6" id="KW-1133">Transmembrane helix</keyword>
<dbReference type="OrthoDB" id="2013617at2759"/>
<evidence type="ECO:0000256" key="4">
    <source>
        <dbReference type="ARBA" id="ARBA00022989"/>
    </source>
</evidence>
<feature type="transmembrane region" description="Helical" evidence="6">
    <location>
        <begin position="176"/>
        <end position="194"/>
    </location>
</feature>
<gene>
    <name evidence="7" type="ORF">HXX76_011189</name>
</gene>
<evidence type="ECO:0000256" key="2">
    <source>
        <dbReference type="ARBA" id="ARBA00005587"/>
    </source>
</evidence>
<proteinExistence type="inferred from homology"/>
<organism evidence="7 8">
    <name type="scientific">Chlamydomonas incerta</name>
    <dbReference type="NCBI Taxonomy" id="51695"/>
    <lineage>
        <taxon>Eukaryota</taxon>
        <taxon>Viridiplantae</taxon>
        <taxon>Chlorophyta</taxon>
        <taxon>core chlorophytes</taxon>
        <taxon>Chlorophyceae</taxon>
        <taxon>CS clade</taxon>
        <taxon>Chlamydomonadales</taxon>
        <taxon>Chlamydomonadaceae</taxon>
        <taxon>Chlamydomonas</taxon>
    </lineage>
</organism>
<evidence type="ECO:0000313" key="8">
    <source>
        <dbReference type="Proteomes" id="UP000650467"/>
    </source>
</evidence>
<accession>A0A835SYT2</accession>
<evidence type="ECO:0000256" key="1">
    <source>
        <dbReference type="ARBA" id="ARBA00004141"/>
    </source>
</evidence>
<evidence type="ECO:0000256" key="6">
    <source>
        <dbReference type="SAM" id="Phobius"/>
    </source>
</evidence>
<feature type="transmembrane region" description="Helical" evidence="6">
    <location>
        <begin position="146"/>
        <end position="164"/>
    </location>
</feature>
<comment type="subcellular location">
    <subcellularLocation>
        <location evidence="1">Membrane</location>
        <topology evidence="1">Multi-pass membrane protein</topology>
    </subcellularLocation>
</comment>
<evidence type="ECO:0000256" key="3">
    <source>
        <dbReference type="ARBA" id="ARBA00022692"/>
    </source>
</evidence>
<name>A0A835SYT2_CHLIN</name>
<keyword evidence="3 6" id="KW-0812">Transmembrane</keyword>
<comment type="similarity">
    <text evidence="2">Belongs to the acetate uptake transporter (AceTr) (TC 2.A.96) family.</text>
</comment>
<dbReference type="InterPro" id="IPR000791">
    <property type="entry name" value="Gpr1/Fun34/SatP-like"/>
</dbReference>
<evidence type="ECO:0000313" key="7">
    <source>
        <dbReference type="EMBL" id="KAG2428945.1"/>
    </source>
</evidence>
<dbReference type="Pfam" id="PF01184">
    <property type="entry name" value="Gpr1_Fun34_YaaH"/>
    <property type="match status" value="1"/>
</dbReference>
<dbReference type="GO" id="GO:0015360">
    <property type="term" value="F:acetate:proton symporter activity"/>
    <property type="evidence" value="ECO:0007669"/>
    <property type="project" value="TreeGrafter"/>
</dbReference>
<dbReference type="PANTHER" id="PTHR30178">
    <property type="entry name" value="INNER MEMBRANE PROTEIN YAAH"/>
    <property type="match status" value="1"/>
</dbReference>
<comment type="caution">
    <text evidence="7">The sequence shown here is derived from an EMBL/GenBank/DDBJ whole genome shotgun (WGS) entry which is preliminary data.</text>
</comment>
<reference evidence="7" key="1">
    <citation type="journal article" date="2020" name="bioRxiv">
        <title>Comparative genomics of Chlamydomonas.</title>
        <authorList>
            <person name="Craig R.J."/>
            <person name="Hasan A.R."/>
            <person name="Ness R.W."/>
            <person name="Keightley P.D."/>
        </authorList>
    </citation>
    <scope>NUCLEOTIDE SEQUENCE</scope>
    <source>
        <strain evidence="7">SAG 7.73</strain>
    </source>
</reference>
<keyword evidence="8" id="KW-1185">Reference proteome</keyword>
<dbReference type="PANTHER" id="PTHR30178:SF3">
    <property type="entry name" value="SUCCINATE-ACETATE_PROTON SYMPORTER SATP"/>
    <property type="match status" value="1"/>
</dbReference>
<dbReference type="GO" id="GO:0005886">
    <property type="term" value="C:plasma membrane"/>
    <property type="evidence" value="ECO:0007669"/>
    <property type="project" value="TreeGrafter"/>
</dbReference>
<protein>
    <recommendedName>
        <fullName evidence="9">GPR1/FUN34/yaaH family protein</fullName>
    </recommendedName>
</protein>
<evidence type="ECO:0008006" key="9">
    <source>
        <dbReference type="Google" id="ProtNLM"/>
    </source>
</evidence>
<sequence length="211" mass="23069">MALRRRPIRPIVSIPLDVTVRDEFVKGDPSFFGLLCFGMTTAMINFINTGWSADEFVPYPTVYGLVYGGIGQLIAGILELIKGDSFAGTAFASFGCFWMGWGLLTYTSYEYPDFGETAKTGQILWCSLWCVHSAGFLVVTARKNVCMQAIFTLVVITFALQAAGVRDENANKAAGYFGFGAAAVAIYAAFAFLYKAELGWELPGVAPTRYY</sequence>
<feature type="transmembrane region" description="Helical" evidence="6">
    <location>
        <begin position="57"/>
        <end position="78"/>
    </location>
</feature>
<dbReference type="NCBIfam" id="NF038013">
    <property type="entry name" value="AceTr_1"/>
    <property type="match status" value="1"/>
</dbReference>
<feature type="transmembrane region" description="Helical" evidence="6">
    <location>
        <begin position="121"/>
        <end position="139"/>
    </location>
</feature>
<evidence type="ECO:0000256" key="5">
    <source>
        <dbReference type="ARBA" id="ARBA00023136"/>
    </source>
</evidence>
<feature type="transmembrane region" description="Helical" evidence="6">
    <location>
        <begin position="90"/>
        <end position="109"/>
    </location>
</feature>
<dbReference type="GO" id="GO:0071422">
    <property type="term" value="P:succinate transmembrane transport"/>
    <property type="evidence" value="ECO:0007669"/>
    <property type="project" value="TreeGrafter"/>
</dbReference>
<keyword evidence="5 6" id="KW-0472">Membrane</keyword>
<dbReference type="AlphaFoldDB" id="A0A835SYT2"/>
<dbReference type="EMBL" id="JAEHOC010000032">
    <property type="protein sequence ID" value="KAG2428945.1"/>
    <property type="molecule type" value="Genomic_DNA"/>
</dbReference>